<keyword evidence="9" id="KW-1185">Reference proteome</keyword>
<evidence type="ECO:0000256" key="2">
    <source>
        <dbReference type="ARBA" id="ARBA00022475"/>
    </source>
</evidence>
<evidence type="ECO:0000313" key="9">
    <source>
        <dbReference type="Proteomes" id="UP001489897"/>
    </source>
</evidence>
<gene>
    <name evidence="8" type="primary">yjfF</name>
    <name evidence="8" type="ORF">VSR73_35565</name>
</gene>
<evidence type="ECO:0000313" key="8">
    <source>
        <dbReference type="EMBL" id="MEM5426306.1"/>
    </source>
</evidence>
<evidence type="ECO:0000256" key="1">
    <source>
        <dbReference type="ARBA" id="ARBA00004651"/>
    </source>
</evidence>
<dbReference type="RefSeq" id="WP_069267276.1">
    <property type="nucleotide sequence ID" value="NZ_JAYMRV010000016.1"/>
</dbReference>
<dbReference type="EMBL" id="JAYMRV010000016">
    <property type="protein sequence ID" value="MEM5426306.1"/>
    <property type="molecule type" value="Genomic_DNA"/>
</dbReference>
<keyword evidence="4 7" id="KW-1133">Transmembrane helix</keyword>
<keyword evidence="2" id="KW-1003">Cell membrane</keyword>
<evidence type="ECO:0000256" key="3">
    <source>
        <dbReference type="ARBA" id="ARBA00022692"/>
    </source>
</evidence>
<evidence type="ECO:0000256" key="4">
    <source>
        <dbReference type="ARBA" id="ARBA00022989"/>
    </source>
</evidence>
<feature type="transmembrane region" description="Helical" evidence="7">
    <location>
        <begin position="72"/>
        <end position="91"/>
    </location>
</feature>
<feature type="transmembrane region" description="Helical" evidence="7">
    <location>
        <begin position="126"/>
        <end position="149"/>
    </location>
</feature>
<comment type="caution">
    <text evidence="8">The sequence shown here is derived from an EMBL/GenBank/DDBJ whole genome shotgun (WGS) entry which is preliminary data.</text>
</comment>
<dbReference type="Pfam" id="PF02653">
    <property type="entry name" value="BPD_transp_2"/>
    <property type="match status" value="1"/>
</dbReference>
<feature type="region of interest" description="Disordered" evidence="6">
    <location>
        <begin position="327"/>
        <end position="359"/>
    </location>
</feature>
<feature type="transmembrane region" description="Helical" evidence="7">
    <location>
        <begin position="12"/>
        <end position="34"/>
    </location>
</feature>
<feature type="transmembrane region" description="Helical" evidence="7">
    <location>
        <begin position="46"/>
        <end position="65"/>
    </location>
</feature>
<feature type="transmembrane region" description="Helical" evidence="7">
    <location>
        <begin position="298"/>
        <end position="318"/>
    </location>
</feature>
<feature type="transmembrane region" description="Helical" evidence="7">
    <location>
        <begin position="169"/>
        <end position="189"/>
    </location>
</feature>
<keyword evidence="3 7" id="KW-0812">Transmembrane</keyword>
<accession>A0ABU9S3C0</accession>
<protein>
    <submittedName>
        <fullName evidence="8">Galactofuranose ABC transporter, permease protein YjfF</fullName>
    </submittedName>
</protein>
<evidence type="ECO:0000256" key="7">
    <source>
        <dbReference type="SAM" id="Phobius"/>
    </source>
</evidence>
<evidence type="ECO:0000256" key="6">
    <source>
        <dbReference type="SAM" id="MobiDB-lite"/>
    </source>
</evidence>
<organism evidence="8 9">
    <name type="scientific">Paraburkholderia ferrariae</name>
    <dbReference type="NCBI Taxonomy" id="386056"/>
    <lineage>
        <taxon>Bacteria</taxon>
        <taxon>Pseudomonadati</taxon>
        <taxon>Pseudomonadota</taxon>
        <taxon>Betaproteobacteria</taxon>
        <taxon>Burkholderiales</taxon>
        <taxon>Burkholderiaceae</taxon>
        <taxon>Paraburkholderia</taxon>
    </lineage>
</organism>
<keyword evidence="5 7" id="KW-0472">Membrane</keyword>
<dbReference type="InterPro" id="IPR001851">
    <property type="entry name" value="ABC_transp_permease"/>
</dbReference>
<feature type="transmembrane region" description="Helical" evidence="7">
    <location>
        <begin position="220"/>
        <end position="240"/>
    </location>
</feature>
<feature type="transmembrane region" description="Helical" evidence="7">
    <location>
        <begin position="252"/>
        <end position="278"/>
    </location>
</feature>
<feature type="transmembrane region" description="Helical" evidence="7">
    <location>
        <begin position="97"/>
        <end position="119"/>
    </location>
</feature>
<dbReference type="Proteomes" id="UP001489897">
    <property type="component" value="Unassembled WGS sequence"/>
</dbReference>
<dbReference type="PANTHER" id="PTHR32196">
    <property type="entry name" value="ABC TRANSPORTER PERMEASE PROTEIN YPHD-RELATED-RELATED"/>
    <property type="match status" value="1"/>
</dbReference>
<sequence>MRKLTGRLADPRTLPIVATIVLFAALFGFGSVMYTGFFSMQVLTGLFVDNAFLLVVAIGMTFVILSGGIDLSVGAVVALTTILCAVGAQWLHWPIWVVVPIVLVFGALYGAAMGALIHFFRLQPFIITLAGMFLARGACFLITTESITIDEPTFHAVASLNIPVGGGSLNAGSLVGIATLVIAIFIAHFTRFGRNVYAIGGNERSALLMGLPVARTKIAVYALSGFCSALGGVIFTLYVLSGYGLQAQGMELDAIAATVIGGTLLTGGVGYVIGSLFGVGILGTIQTLITFDGTLSSWWTRIVIGALLCVFCLLQRIIERHAGRRRKGGTDLASTSAGPSHGGQRGRDKRGRGDLVTTT</sequence>
<dbReference type="NCBIfam" id="NF008630">
    <property type="entry name" value="PRK11618.1"/>
    <property type="match status" value="1"/>
</dbReference>
<evidence type="ECO:0000256" key="5">
    <source>
        <dbReference type="ARBA" id="ARBA00023136"/>
    </source>
</evidence>
<name>A0ABU9S3C0_9BURK</name>
<dbReference type="CDD" id="cd06579">
    <property type="entry name" value="TM_PBP1_transp_AraH_like"/>
    <property type="match status" value="1"/>
</dbReference>
<reference evidence="8 9" key="1">
    <citation type="submission" date="2024-01" db="EMBL/GenBank/DDBJ databases">
        <title>The diversity of rhizobia nodulating Mimosa spp. in eleven states of Brazil covering several biomes is determined by host plant, location, and edaphic factors.</title>
        <authorList>
            <person name="Rouws L."/>
            <person name="Barauna A."/>
            <person name="Beukes C."/>
            <person name="De Faria S.M."/>
            <person name="Gross E."/>
            <person name="Dos Reis Junior F.B."/>
            <person name="Simon M."/>
            <person name="Maluk M."/>
            <person name="Odee D.W."/>
            <person name="Kenicer G."/>
            <person name="Young J.P.W."/>
            <person name="Reis V.M."/>
            <person name="Zilli J."/>
            <person name="James E.K."/>
        </authorList>
    </citation>
    <scope>NUCLEOTIDE SEQUENCE [LARGE SCALE GENOMIC DNA]</scope>
    <source>
        <strain evidence="8 9">JPY167</strain>
    </source>
</reference>
<proteinExistence type="predicted"/>
<comment type="subcellular location">
    <subcellularLocation>
        <location evidence="1">Cell membrane</location>
        <topology evidence="1">Multi-pass membrane protein</topology>
    </subcellularLocation>
</comment>
<dbReference type="PANTHER" id="PTHR32196:SF63">
    <property type="entry name" value="INNER MEMBRANE ABC TRANSPORTER PERMEASE PROTEIN YJFF"/>
    <property type="match status" value="1"/>
</dbReference>